<protein>
    <recommendedName>
        <fullName evidence="9">Allantoate permease</fullName>
    </recommendedName>
</protein>
<evidence type="ECO:0000256" key="3">
    <source>
        <dbReference type="ARBA" id="ARBA00022692"/>
    </source>
</evidence>
<dbReference type="PANTHER" id="PTHR43791">
    <property type="entry name" value="PERMEASE-RELATED"/>
    <property type="match status" value="1"/>
</dbReference>
<evidence type="ECO:0000256" key="5">
    <source>
        <dbReference type="ARBA" id="ARBA00023136"/>
    </source>
</evidence>
<keyword evidence="3 6" id="KW-0812">Transmembrane</keyword>
<organism evidence="7 8">
    <name type="scientific">Kwoniella newhampshirensis</name>
    <dbReference type="NCBI Taxonomy" id="1651941"/>
    <lineage>
        <taxon>Eukaryota</taxon>
        <taxon>Fungi</taxon>
        <taxon>Dikarya</taxon>
        <taxon>Basidiomycota</taxon>
        <taxon>Agaricomycotina</taxon>
        <taxon>Tremellomycetes</taxon>
        <taxon>Tremellales</taxon>
        <taxon>Cryptococcaceae</taxon>
        <taxon>Kwoniella</taxon>
    </lineage>
</organism>
<evidence type="ECO:0000256" key="4">
    <source>
        <dbReference type="ARBA" id="ARBA00022989"/>
    </source>
</evidence>
<dbReference type="SUPFAM" id="SSF103473">
    <property type="entry name" value="MFS general substrate transporter"/>
    <property type="match status" value="1"/>
</dbReference>
<keyword evidence="5 6" id="KW-0472">Membrane</keyword>
<keyword evidence="2" id="KW-0813">Transport</keyword>
<feature type="transmembrane region" description="Helical" evidence="6">
    <location>
        <begin position="222"/>
        <end position="242"/>
    </location>
</feature>
<dbReference type="GO" id="GO:0016020">
    <property type="term" value="C:membrane"/>
    <property type="evidence" value="ECO:0007669"/>
    <property type="project" value="UniProtKB-SubCell"/>
</dbReference>
<feature type="transmembrane region" description="Helical" evidence="6">
    <location>
        <begin position="162"/>
        <end position="182"/>
    </location>
</feature>
<keyword evidence="8" id="KW-1185">Reference proteome</keyword>
<evidence type="ECO:0008006" key="9">
    <source>
        <dbReference type="Google" id="ProtNLM"/>
    </source>
</evidence>
<dbReference type="Gene3D" id="1.20.1250.20">
    <property type="entry name" value="MFS general substrate transporter like domains"/>
    <property type="match status" value="1"/>
</dbReference>
<evidence type="ECO:0000256" key="1">
    <source>
        <dbReference type="ARBA" id="ARBA00004141"/>
    </source>
</evidence>
<gene>
    <name evidence="7" type="ORF">IAR55_003034</name>
</gene>
<sequence length="508" mass="56169">MSNQDLVIDEEKGDSAHAGVLDVHVDIEAARRDATLNLLSAHHVVSFDPNSPEAKRVLRKIDWHIMTMVFSVYCLQLMDKNSLSYAAVEGIREATHLTASQYSWLGSIVYFGYLGGDIPASYFLQKFPLVKYFSLMTICWGIVVACQAACSDFAGLAVCRFLLGWIEVCTVPAVFMITASYYTASEQIARVGLWYTSSALAGCFGGFFAWCLYFSGSFGWRAIFILYGGLTILCGVVMFLFLDATPSAARWLTEDEKIIALERLRDTKVGSEVWGFNNEQLKEAFKDPRIYLIFALLVTTGLPNGGLTAFGPTIIKGFGFKTAQTTLLGMVPGAFETCIIPIFILLARKITRGVAGIIATLIGVVGAIMMLTIPEHAYGARYAGYVLTLQYPICIIFVITYITSGVSGTTKKFAFNCLYQAGFAVGNLIGPQTFRGKDAPNYYPAKYVMLAFILVSGVLIGVLEGIHLRWNRTRDAQDAEDSKRGVVHPVIENEEFMDLTDFQQRHFR</sequence>
<dbReference type="RefSeq" id="XP_066803645.1">
    <property type="nucleotide sequence ID" value="XM_066946144.1"/>
</dbReference>
<accession>A0AAW0YP91</accession>
<evidence type="ECO:0000256" key="2">
    <source>
        <dbReference type="ARBA" id="ARBA00022448"/>
    </source>
</evidence>
<comment type="subcellular location">
    <subcellularLocation>
        <location evidence="1">Membrane</location>
        <topology evidence="1">Multi-pass membrane protein</topology>
    </subcellularLocation>
</comment>
<feature type="transmembrane region" description="Helical" evidence="6">
    <location>
        <begin position="327"/>
        <end position="347"/>
    </location>
</feature>
<proteinExistence type="predicted"/>
<feature type="transmembrane region" description="Helical" evidence="6">
    <location>
        <begin position="353"/>
        <end position="373"/>
    </location>
</feature>
<evidence type="ECO:0000256" key="6">
    <source>
        <dbReference type="SAM" id="Phobius"/>
    </source>
</evidence>
<dbReference type="InterPro" id="IPR011701">
    <property type="entry name" value="MFS"/>
</dbReference>
<dbReference type="InterPro" id="IPR036259">
    <property type="entry name" value="MFS_trans_sf"/>
</dbReference>
<dbReference type="PANTHER" id="PTHR43791:SF97">
    <property type="entry name" value="ALLANTOATE TRANSPORTER, PUTATIVE (AFU_ORTHOLOGUE AFUA_1G14700)-RELATED"/>
    <property type="match status" value="1"/>
</dbReference>
<feature type="transmembrane region" description="Helical" evidence="6">
    <location>
        <begin position="194"/>
        <end position="215"/>
    </location>
</feature>
<dbReference type="GeneID" id="92180292"/>
<dbReference type="EMBL" id="JBCAWK010000005">
    <property type="protein sequence ID" value="KAK8858804.1"/>
    <property type="molecule type" value="Genomic_DNA"/>
</dbReference>
<comment type="caution">
    <text evidence="7">The sequence shown here is derived from an EMBL/GenBank/DDBJ whole genome shotgun (WGS) entry which is preliminary data.</text>
</comment>
<feature type="transmembrane region" description="Helical" evidence="6">
    <location>
        <begin position="385"/>
        <end position="403"/>
    </location>
</feature>
<evidence type="ECO:0000313" key="8">
    <source>
        <dbReference type="Proteomes" id="UP001388673"/>
    </source>
</evidence>
<reference evidence="7 8" key="1">
    <citation type="journal article" date="2024" name="bioRxiv">
        <title>Comparative genomics of Cryptococcus and Kwoniella reveals pathogenesis evolution and contrasting karyotype dynamics via intercentromeric recombination or chromosome fusion.</title>
        <authorList>
            <person name="Coelho M.A."/>
            <person name="David-Palma M."/>
            <person name="Shea T."/>
            <person name="Bowers K."/>
            <person name="McGinley-Smith S."/>
            <person name="Mohammad A.W."/>
            <person name="Gnirke A."/>
            <person name="Yurkov A.M."/>
            <person name="Nowrousian M."/>
            <person name="Sun S."/>
            <person name="Cuomo C.A."/>
            <person name="Heitman J."/>
        </authorList>
    </citation>
    <scope>NUCLEOTIDE SEQUENCE [LARGE SCALE GENOMIC DNA]</scope>
    <source>
        <strain evidence="7 8">CBS 13917</strain>
    </source>
</reference>
<keyword evidence="4 6" id="KW-1133">Transmembrane helix</keyword>
<dbReference type="AlphaFoldDB" id="A0AAW0YP91"/>
<evidence type="ECO:0000313" key="7">
    <source>
        <dbReference type="EMBL" id="KAK8858804.1"/>
    </source>
</evidence>
<dbReference type="Pfam" id="PF07690">
    <property type="entry name" value="MFS_1"/>
    <property type="match status" value="1"/>
</dbReference>
<feature type="transmembrane region" description="Helical" evidence="6">
    <location>
        <begin position="290"/>
        <end position="315"/>
    </location>
</feature>
<dbReference type="KEGG" id="kne:92180292"/>
<feature type="transmembrane region" description="Helical" evidence="6">
    <location>
        <begin position="447"/>
        <end position="466"/>
    </location>
</feature>
<dbReference type="GO" id="GO:0022857">
    <property type="term" value="F:transmembrane transporter activity"/>
    <property type="evidence" value="ECO:0007669"/>
    <property type="project" value="InterPro"/>
</dbReference>
<dbReference type="Proteomes" id="UP001388673">
    <property type="component" value="Unassembled WGS sequence"/>
</dbReference>
<name>A0AAW0YP91_9TREE</name>